<feature type="region of interest" description="Disordered" evidence="1">
    <location>
        <begin position="901"/>
        <end position="929"/>
    </location>
</feature>
<evidence type="ECO:0000313" key="3">
    <source>
        <dbReference type="Proteomes" id="UP001470230"/>
    </source>
</evidence>
<evidence type="ECO:0000313" key="2">
    <source>
        <dbReference type="EMBL" id="KAK8852422.1"/>
    </source>
</evidence>
<proteinExistence type="predicted"/>
<feature type="compositionally biased region" description="Low complexity" evidence="1">
    <location>
        <begin position="918"/>
        <end position="927"/>
    </location>
</feature>
<comment type="caution">
    <text evidence="2">The sequence shown here is derived from an EMBL/GenBank/DDBJ whole genome shotgun (WGS) entry which is preliminary data.</text>
</comment>
<protein>
    <submittedName>
        <fullName evidence="2">Uncharacterized protein</fullName>
    </submittedName>
</protein>
<feature type="compositionally biased region" description="Low complexity" evidence="1">
    <location>
        <begin position="426"/>
        <end position="442"/>
    </location>
</feature>
<dbReference type="EMBL" id="JAPFFF010000023">
    <property type="protein sequence ID" value="KAK8852422.1"/>
    <property type="molecule type" value="Genomic_DNA"/>
</dbReference>
<feature type="compositionally biased region" description="Low complexity" evidence="1">
    <location>
        <begin position="452"/>
        <end position="471"/>
    </location>
</feature>
<feature type="compositionally biased region" description="Polar residues" evidence="1">
    <location>
        <begin position="778"/>
        <end position="787"/>
    </location>
</feature>
<dbReference type="InterPro" id="IPR036322">
    <property type="entry name" value="WD40_repeat_dom_sf"/>
</dbReference>
<name>A0ABR2HTT0_9EUKA</name>
<dbReference type="Gene3D" id="2.130.10.10">
    <property type="entry name" value="YVTN repeat-like/Quinoprotein amine dehydrogenase"/>
    <property type="match status" value="1"/>
</dbReference>
<feature type="compositionally biased region" description="Basic and acidic residues" evidence="1">
    <location>
        <begin position="540"/>
        <end position="551"/>
    </location>
</feature>
<feature type="region of interest" description="Disordered" evidence="1">
    <location>
        <begin position="616"/>
        <end position="661"/>
    </location>
</feature>
<feature type="compositionally biased region" description="Polar residues" evidence="1">
    <location>
        <begin position="640"/>
        <end position="661"/>
    </location>
</feature>
<feature type="region of interest" description="Disordered" evidence="1">
    <location>
        <begin position="712"/>
        <end position="850"/>
    </location>
</feature>
<dbReference type="SUPFAM" id="SSF50978">
    <property type="entry name" value="WD40 repeat-like"/>
    <property type="match status" value="2"/>
</dbReference>
<feature type="compositionally biased region" description="Polar residues" evidence="1">
    <location>
        <begin position="723"/>
        <end position="767"/>
    </location>
</feature>
<feature type="compositionally biased region" description="Low complexity" evidence="1">
    <location>
        <begin position="806"/>
        <end position="818"/>
    </location>
</feature>
<feature type="region of interest" description="Disordered" evidence="1">
    <location>
        <begin position="410"/>
        <end position="499"/>
    </location>
</feature>
<organism evidence="2 3">
    <name type="scientific">Tritrichomonas musculus</name>
    <dbReference type="NCBI Taxonomy" id="1915356"/>
    <lineage>
        <taxon>Eukaryota</taxon>
        <taxon>Metamonada</taxon>
        <taxon>Parabasalia</taxon>
        <taxon>Tritrichomonadida</taxon>
        <taxon>Tritrichomonadidae</taxon>
        <taxon>Tritrichomonas</taxon>
    </lineage>
</organism>
<gene>
    <name evidence="2" type="ORF">M9Y10_017397</name>
</gene>
<sequence>MSFSFKTWPFPSPKKNTHLLKCSKYGLVAHAMNNNVSIYVEEFGHFTPLLMWSPFQHQITALEWYDASKTMNTTVPVFVLSSLSGRLEVYDCRSRIAIFRSNINLNEHSANDPISAIQYPTPTTISQSAANSRRENDYVTSITWSQFSSSCFFVGTKNGRLLRFEITIGQIVKCRVVWELFFDFQIDYICIEPQFGEVCAIASEKGSIATIQNINKYQEGKPPEASPNVVTLLNKTDSIHEIKFYPTSTQFLILVTTSNSLLYSISDCCTAPLLMLPGIRKLHILHDSGNIALTVRDDSVELWKFLTNQNKRLSEAKLITSPKYANVSEILVSDMMGDNLVFITSQMWLTMIEVKFSSKLFVTRRAKLLDSKPLSFSYANESIAIATANGNVLVSETSNPNFIAQMNIKTHAPQKPPELETVSVEPTNSSNAKPSSPKLLSPDSKKRQQQQPQNETPTSTNSSSIPSFNNSDQGFSASPLVQNPEDNSANAEKVPSFSPSPLLGGTYDVNQGSSTNSRLVNLNLNLNLNLNIKTNLNNDSKGKLSESKSQDIRQLIEGPISETNPKSSRSPTRRSRVRRSIIKSCASSSSLFLDSIGGESSKQDEEILDKSIVIDNQKQKQQQQQHSPPPSPTKSLPGINRNSPTRISGNANRISFNNIAPATVTNRKRRFSSNPSEGLNNASSVLSRVSNEGIKTMPKDSSLVPVIPPSASKIQQSKQQQQYGSPSELVSYSPPKGSSDNNGNISSESIPKFSTFSVPTNQQQQGVSKFGAIPPIPTNQQGSSIPKLSSAHPPSTGEESHANQHPLSPSLTSSIPSLQPMANVSLQKTSSGKTFKPPINPEEAKKSYQQVSTKVIPKSKFGNNCTLMWNYELAKNTKIENIEWIASTRVMAYTLAKPVQDREDEKPLKKGSKDKLTSDSSESLDSSNRLETTQKFSGLSFIYLIDLKHHRLTRLFDKPGINITSVTFSANKQYFFVTINGFMAVLFKNKIKPQQIHSFTYNKSIYVTFIPYYLVIVDVNGECTFTTLPDKEEETKITKRQVRMKKEYGSITCIYGKKYCIYLGTSSGTILSFDVNSSQTNEVLQMKSSVLQFKPGPSGSFLIEDIKGNMLTISPDSETMPLPVNLKAAILTSPTTLLIRRKKTHYIEVYQTIGQYNPSYPKAAVRCPMMMPTNRWIQSLVNEDQIDQNVLINYGMSNIASLLDARKSPNFTYEQISFLRDLIMDTPQLWKKAYRLSLFLRDFEAAHTIIAVNTIPSNTDKDWALNMMKCALFMDDVSLKDSQVESILFSATSLIKNGFINDGVDILLTAGLWVDAVKILYNLDRMQDAAVITRVYRDENSLNVVNDMATKLFQTPNMIPYALTMLCEVGLDNAAIAELESLGQNHSAYILKMVNDNESLNL</sequence>
<feature type="region of interest" description="Disordered" evidence="1">
    <location>
        <begin position="535"/>
        <end position="578"/>
    </location>
</feature>
<keyword evidence="3" id="KW-1185">Reference proteome</keyword>
<accession>A0ABR2HTT0</accession>
<dbReference type="Proteomes" id="UP001470230">
    <property type="component" value="Unassembled WGS sequence"/>
</dbReference>
<dbReference type="InterPro" id="IPR015943">
    <property type="entry name" value="WD40/YVTN_repeat-like_dom_sf"/>
</dbReference>
<reference evidence="2 3" key="1">
    <citation type="submission" date="2024-04" db="EMBL/GenBank/DDBJ databases">
        <title>Tritrichomonas musculus Genome.</title>
        <authorList>
            <person name="Alves-Ferreira E."/>
            <person name="Grigg M."/>
            <person name="Lorenzi H."/>
            <person name="Galac M."/>
        </authorList>
    </citation>
    <scope>NUCLEOTIDE SEQUENCE [LARGE SCALE GENOMIC DNA]</scope>
    <source>
        <strain evidence="2 3">EAF2021</strain>
    </source>
</reference>
<feature type="compositionally biased region" description="Polar residues" evidence="1">
    <location>
        <begin position="820"/>
        <end position="833"/>
    </location>
</feature>
<feature type="compositionally biased region" description="Polar residues" evidence="1">
    <location>
        <begin position="472"/>
        <end position="490"/>
    </location>
</feature>
<feature type="compositionally biased region" description="Basic and acidic residues" evidence="1">
    <location>
        <begin position="901"/>
        <end position="917"/>
    </location>
</feature>
<feature type="compositionally biased region" description="Low complexity" evidence="1">
    <location>
        <begin position="712"/>
        <end position="722"/>
    </location>
</feature>
<evidence type="ECO:0000256" key="1">
    <source>
        <dbReference type="SAM" id="MobiDB-lite"/>
    </source>
</evidence>